<dbReference type="SUPFAM" id="SSF52343">
    <property type="entry name" value="Ferredoxin reductase-like, C-terminal NADP-linked domain"/>
    <property type="match status" value="1"/>
</dbReference>
<dbReference type="AlphaFoldDB" id="T0YWN3"/>
<dbReference type="GO" id="GO:0042167">
    <property type="term" value="P:heme catabolic process"/>
    <property type="evidence" value="ECO:0007669"/>
    <property type="project" value="TreeGrafter"/>
</dbReference>
<sequence length="134" mass="15252">MIKDPETYERFERVVFVHGVRWGRESAVVKHRIEELKSHELLGEWVSKKLLYYPAVTREPHVNRGRLTTLIESARLSYDLGLPPLDPAEDRAMVCGSPGMLTDTCALLDARGFRMSPHIGEAGDYVIERAFVAR</sequence>
<dbReference type="PANTHER" id="PTHR47878">
    <property type="entry name" value="OXIDOREDUCTASE FAD/NAD(P)-BINDING DOMAIN PROTEIN"/>
    <property type="match status" value="1"/>
</dbReference>
<dbReference type="Gene3D" id="3.40.50.80">
    <property type="entry name" value="Nucleotide-binding domain of ferredoxin-NADP reductase (FNR) module"/>
    <property type="match status" value="1"/>
</dbReference>
<dbReference type="GO" id="GO:0034599">
    <property type="term" value="P:cellular response to oxidative stress"/>
    <property type="evidence" value="ECO:0007669"/>
    <property type="project" value="TreeGrafter"/>
</dbReference>
<reference evidence="1" key="2">
    <citation type="journal article" date="2014" name="ISME J.">
        <title>Microbial stratification in low pH oxic and suboxic macroscopic growths along an acid mine drainage.</title>
        <authorList>
            <person name="Mendez-Garcia C."/>
            <person name="Mesa V."/>
            <person name="Sprenger R.R."/>
            <person name="Richter M."/>
            <person name="Diez M.S."/>
            <person name="Solano J."/>
            <person name="Bargiela R."/>
            <person name="Golyshina O.V."/>
            <person name="Manteca A."/>
            <person name="Ramos J.L."/>
            <person name="Gallego J.R."/>
            <person name="Llorente I."/>
            <person name="Martins Dos Santos V.A."/>
            <person name="Jensen O.N."/>
            <person name="Pelaez A.I."/>
            <person name="Sanchez J."/>
            <person name="Ferrer M."/>
        </authorList>
    </citation>
    <scope>NUCLEOTIDE SEQUENCE</scope>
</reference>
<protein>
    <submittedName>
        <fullName evidence="1">Ferredoxin-NADP+ reductase</fullName>
    </submittedName>
</protein>
<evidence type="ECO:0000313" key="1">
    <source>
        <dbReference type="EMBL" id="EQD36372.1"/>
    </source>
</evidence>
<dbReference type="EMBL" id="AUZZ01008778">
    <property type="protein sequence ID" value="EQD36372.1"/>
    <property type="molecule type" value="Genomic_DNA"/>
</dbReference>
<gene>
    <name evidence="1" type="ORF">B2A_12178</name>
</gene>
<proteinExistence type="predicted"/>
<reference evidence="1" key="1">
    <citation type="submission" date="2013-08" db="EMBL/GenBank/DDBJ databases">
        <authorList>
            <person name="Mendez C."/>
            <person name="Richter M."/>
            <person name="Ferrer M."/>
            <person name="Sanchez J."/>
        </authorList>
    </citation>
    <scope>NUCLEOTIDE SEQUENCE</scope>
</reference>
<name>T0YWN3_9ZZZZ</name>
<dbReference type="InterPro" id="IPR039261">
    <property type="entry name" value="FNR_nucleotide-bd"/>
</dbReference>
<dbReference type="PANTHER" id="PTHR47878:SF1">
    <property type="entry name" value="FLAVODOXIN_FERREDOXIN--NADP REDUCTASE"/>
    <property type="match status" value="1"/>
</dbReference>
<organism evidence="1">
    <name type="scientific">mine drainage metagenome</name>
    <dbReference type="NCBI Taxonomy" id="410659"/>
    <lineage>
        <taxon>unclassified sequences</taxon>
        <taxon>metagenomes</taxon>
        <taxon>ecological metagenomes</taxon>
    </lineage>
</organism>
<dbReference type="InterPro" id="IPR051930">
    <property type="entry name" value="FNR_type-1"/>
</dbReference>
<accession>T0YWN3</accession>
<comment type="caution">
    <text evidence="1">The sequence shown here is derived from an EMBL/GenBank/DDBJ whole genome shotgun (WGS) entry which is preliminary data.</text>
</comment>